<evidence type="ECO:0000256" key="1">
    <source>
        <dbReference type="SAM" id="MobiDB-lite"/>
    </source>
</evidence>
<accession>A0A9J5XDP9</accession>
<feature type="compositionally biased region" description="Low complexity" evidence="1">
    <location>
        <begin position="91"/>
        <end position="100"/>
    </location>
</feature>
<feature type="compositionally biased region" description="Basic and acidic residues" evidence="1">
    <location>
        <begin position="136"/>
        <end position="145"/>
    </location>
</feature>
<gene>
    <name evidence="2" type="ORF">H5410_046268</name>
</gene>
<dbReference type="PANTHER" id="PTHR31286">
    <property type="entry name" value="GLYCINE-RICH CELL WALL STRUCTURAL PROTEIN 1.8-LIKE"/>
    <property type="match status" value="1"/>
</dbReference>
<protein>
    <recommendedName>
        <fullName evidence="4">DUF4283 domain-containing protein</fullName>
    </recommendedName>
</protein>
<proteinExistence type="predicted"/>
<reference evidence="2 3" key="1">
    <citation type="submission" date="2020-09" db="EMBL/GenBank/DDBJ databases">
        <title>De no assembly of potato wild relative species, Solanum commersonii.</title>
        <authorList>
            <person name="Cho K."/>
        </authorList>
    </citation>
    <scope>NUCLEOTIDE SEQUENCE [LARGE SCALE GENOMIC DNA]</scope>
    <source>
        <strain evidence="2">LZ3.2</strain>
        <tissue evidence="2">Leaf</tissue>
    </source>
</reference>
<dbReference type="Proteomes" id="UP000824120">
    <property type="component" value="Chromosome 9"/>
</dbReference>
<keyword evidence="3" id="KW-1185">Reference proteome</keyword>
<organism evidence="2 3">
    <name type="scientific">Solanum commersonii</name>
    <name type="common">Commerson's wild potato</name>
    <name type="synonym">Commerson's nightshade</name>
    <dbReference type="NCBI Taxonomy" id="4109"/>
    <lineage>
        <taxon>Eukaryota</taxon>
        <taxon>Viridiplantae</taxon>
        <taxon>Streptophyta</taxon>
        <taxon>Embryophyta</taxon>
        <taxon>Tracheophyta</taxon>
        <taxon>Spermatophyta</taxon>
        <taxon>Magnoliopsida</taxon>
        <taxon>eudicotyledons</taxon>
        <taxon>Gunneridae</taxon>
        <taxon>Pentapetalae</taxon>
        <taxon>asterids</taxon>
        <taxon>lamiids</taxon>
        <taxon>Solanales</taxon>
        <taxon>Solanaceae</taxon>
        <taxon>Solanoideae</taxon>
        <taxon>Solaneae</taxon>
        <taxon>Solanum</taxon>
    </lineage>
</organism>
<dbReference type="InterPro" id="IPR040256">
    <property type="entry name" value="At4g02000-like"/>
</dbReference>
<dbReference type="EMBL" id="JACXVP010000009">
    <property type="protein sequence ID" value="KAG5585834.1"/>
    <property type="molecule type" value="Genomic_DNA"/>
</dbReference>
<evidence type="ECO:0000313" key="2">
    <source>
        <dbReference type="EMBL" id="KAG5585834.1"/>
    </source>
</evidence>
<feature type="region of interest" description="Disordered" evidence="1">
    <location>
        <begin position="78"/>
        <end position="145"/>
    </location>
</feature>
<evidence type="ECO:0008006" key="4">
    <source>
        <dbReference type="Google" id="ProtNLM"/>
    </source>
</evidence>
<evidence type="ECO:0000313" key="3">
    <source>
        <dbReference type="Proteomes" id="UP000824120"/>
    </source>
</evidence>
<comment type="caution">
    <text evidence="2">The sequence shown here is derived from an EMBL/GenBank/DDBJ whole genome shotgun (WGS) entry which is preliminary data.</text>
</comment>
<dbReference type="PANTHER" id="PTHR31286:SF177">
    <property type="entry name" value="ENDONUCLEASE_EXONUCLEASE_PHOSPHATASE"/>
    <property type="match status" value="1"/>
</dbReference>
<dbReference type="AlphaFoldDB" id="A0A9J5XDP9"/>
<dbReference type="OrthoDB" id="424974at2759"/>
<name>A0A9J5XDP9_SOLCO</name>
<sequence length="145" mass="17331">MTIEGKLMRIRTWTPNLRPEKETPIVPIWVLLPGLPWHCFKKEVITPLLEYVGKVLYLDTASIKRTRANIKAIRYMNTNQEQEEKQHQNNKEGNNQQQPEQQKEEEWQVQRRRNNKPQEEKIQTAVWRPTPSQNRLTKEHPQNTA</sequence>